<keyword evidence="1" id="KW-0812">Transmembrane</keyword>
<evidence type="ECO:0008006" key="4">
    <source>
        <dbReference type="Google" id="ProtNLM"/>
    </source>
</evidence>
<dbReference type="EMBL" id="AP024702">
    <property type="protein sequence ID" value="BCX49012.1"/>
    <property type="molecule type" value="Genomic_DNA"/>
</dbReference>
<evidence type="ECO:0000256" key="1">
    <source>
        <dbReference type="SAM" id="Phobius"/>
    </source>
</evidence>
<proteinExistence type="predicted"/>
<keyword evidence="3" id="KW-1185">Reference proteome</keyword>
<evidence type="ECO:0000313" key="2">
    <source>
        <dbReference type="EMBL" id="BCX49012.1"/>
    </source>
</evidence>
<keyword evidence="1" id="KW-0472">Membrane</keyword>
<keyword evidence="1" id="KW-1133">Transmembrane helix</keyword>
<dbReference type="Proteomes" id="UP001374893">
    <property type="component" value="Chromosome"/>
</dbReference>
<reference evidence="2 3" key="1">
    <citation type="submission" date="2021-06" db="EMBL/GenBank/DDBJ databases">
        <title>Complete genome of Haloferula helveola possessing various polysaccharide degrading enzymes.</title>
        <authorList>
            <person name="Takami H."/>
            <person name="Huang C."/>
            <person name="Hamasaki K."/>
        </authorList>
    </citation>
    <scope>NUCLEOTIDE SEQUENCE [LARGE SCALE GENOMIC DNA]</scope>
    <source>
        <strain evidence="2 3">CN-1</strain>
    </source>
</reference>
<name>A0ABN6H8R2_9BACT</name>
<gene>
    <name evidence="2" type="ORF">HAHE_29200</name>
</gene>
<protein>
    <recommendedName>
        <fullName evidence="4">Transmembrane protein</fullName>
    </recommendedName>
</protein>
<evidence type="ECO:0000313" key="3">
    <source>
        <dbReference type="Proteomes" id="UP001374893"/>
    </source>
</evidence>
<organism evidence="2 3">
    <name type="scientific">Haloferula helveola</name>
    <dbReference type="NCBI Taxonomy" id="490095"/>
    <lineage>
        <taxon>Bacteria</taxon>
        <taxon>Pseudomonadati</taxon>
        <taxon>Verrucomicrobiota</taxon>
        <taxon>Verrucomicrobiia</taxon>
        <taxon>Verrucomicrobiales</taxon>
        <taxon>Verrucomicrobiaceae</taxon>
        <taxon>Haloferula</taxon>
    </lineage>
</organism>
<feature type="transmembrane region" description="Helical" evidence="1">
    <location>
        <begin position="128"/>
        <end position="147"/>
    </location>
</feature>
<sequence length="163" mass="18634">MGGAGNRQRVWDSLRVNPRPWWKSIVFWSGVPGLVFLAWAWCDSNRHFRSVIYYRKPLIHLLHGEGAVSLSVVEDGPAAVSSIKPPVVGIYPDGNSPYRPSPTWFPSPSFESVGDEGRGIGTDTHVVIPYWMLTMGHLLFWAGLMEIRRRWIRRRMIRSFEDA</sequence>
<accession>A0ABN6H8R2</accession>
<feature type="transmembrane region" description="Helical" evidence="1">
    <location>
        <begin position="21"/>
        <end position="41"/>
    </location>
</feature>